<sequence>MTLNRPDKLNALDLAMCERLSKHCTDRIGLVVMRGAGRCFSAGHHLSDIREGEGMENLIRHCQPVEQLANLPQPVITAADGQCYTGALGLALVVDIIVASSAKFADTHAKWVLTPVWGRSHRLPRHIGPSKAREIVMTSRPMPDAKPLPWGWLTSPYRRALPVDRDKRRRLLGERRHAGRVRPAGADHRRQCHAGICACRTARPL</sequence>
<comment type="similarity">
    <text evidence="1">Belongs to the enoyl-CoA hydratase/isomerase family.</text>
</comment>
<dbReference type="GO" id="GO:0003824">
    <property type="term" value="F:catalytic activity"/>
    <property type="evidence" value="ECO:0007669"/>
    <property type="project" value="UniProtKB-ARBA"/>
</dbReference>
<gene>
    <name evidence="2" type="ORF">JJB74_29145</name>
</gene>
<evidence type="ECO:0000313" key="2">
    <source>
        <dbReference type="EMBL" id="MBK4738698.1"/>
    </source>
</evidence>
<dbReference type="EMBL" id="JAEPBG010000025">
    <property type="protein sequence ID" value="MBK4738698.1"/>
    <property type="molecule type" value="Genomic_DNA"/>
</dbReference>
<protein>
    <submittedName>
        <fullName evidence="2">Enoyl-CoA hydratase/isomerase family protein</fullName>
    </submittedName>
</protein>
<evidence type="ECO:0000256" key="1">
    <source>
        <dbReference type="ARBA" id="ARBA00005254"/>
    </source>
</evidence>
<dbReference type="Gene3D" id="3.90.226.10">
    <property type="entry name" value="2-enoyl-CoA Hydratase, Chain A, domain 1"/>
    <property type="match status" value="1"/>
</dbReference>
<evidence type="ECO:0000313" key="3">
    <source>
        <dbReference type="Proteomes" id="UP000622890"/>
    </source>
</evidence>
<dbReference type="SUPFAM" id="SSF52096">
    <property type="entry name" value="ClpP/crotonase"/>
    <property type="match status" value="1"/>
</dbReference>
<dbReference type="CDD" id="cd06558">
    <property type="entry name" value="crotonase-like"/>
    <property type="match status" value="1"/>
</dbReference>
<reference evidence="2" key="1">
    <citation type="submission" date="2021-01" db="EMBL/GenBank/DDBJ databases">
        <title>Genome sequence of strain Noviherbaspirillum sp. DKR-6.</title>
        <authorList>
            <person name="Chaudhary D.K."/>
        </authorList>
    </citation>
    <scope>NUCLEOTIDE SEQUENCE</scope>
    <source>
        <strain evidence="2">DKR-6</strain>
    </source>
</reference>
<dbReference type="InterPro" id="IPR029045">
    <property type="entry name" value="ClpP/crotonase-like_dom_sf"/>
</dbReference>
<dbReference type="PANTHER" id="PTHR43802">
    <property type="entry name" value="ENOYL-COA HYDRATASE"/>
    <property type="match status" value="1"/>
</dbReference>
<comment type="caution">
    <text evidence="2">The sequence shown here is derived from an EMBL/GenBank/DDBJ whole genome shotgun (WGS) entry which is preliminary data.</text>
</comment>
<accession>A0A934T462</accession>
<organism evidence="2 3">
    <name type="scientific">Noviherbaspirillum pedocola</name>
    <dbReference type="NCBI Taxonomy" id="2801341"/>
    <lineage>
        <taxon>Bacteria</taxon>
        <taxon>Pseudomonadati</taxon>
        <taxon>Pseudomonadota</taxon>
        <taxon>Betaproteobacteria</taxon>
        <taxon>Burkholderiales</taxon>
        <taxon>Oxalobacteraceae</taxon>
        <taxon>Noviherbaspirillum</taxon>
    </lineage>
</organism>
<dbReference type="PANTHER" id="PTHR43802:SF1">
    <property type="entry name" value="IP11341P-RELATED"/>
    <property type="match status" value="1"/>
</dbReference>
<proteinExistence type="inferred from homology"/>
<dbReference type="Pfam" id="PF00378">
    <property type="entry name" value="ECH_1"/>
    <property type="match status" value="1"/>
</dbReference>
<dbReference type="InterPro" id="IPR001753">
    <property type="entry name" value="Enoyl-CoA_hydra/iso"/>
</dbReference>
<keyword evidence="3" id="KW-1185">Reference proteome</keyword>
<dbReference type="AlphaFoldDB" id="A0A934T462"/>
<dbReference type="Proteomes" id="UP000622890">
    <property type="component" value="Unassembled WGS sequence"/>
</dbReference>
<name>A0A934T462_9BURK</name>